<organism evidence="3 4">
    <name type="scientific">Tothia fuscella</name>
    <dbReference type="NCBI Taxonomy" id="1048955"/>
    <lineage>
        <taxon>Eukaryota</taxon>
        <taxon>Fungi</taxon>
        <taxon>Dikarya</taxon>
        <taxon>Ascomycota</taxon>
        <taxon>Pezizomycotina</taxon>
        <taxon>Dothideomycetes</taxon>
        <taxon>Pleosporomycetidae</taxon>
        <taxon>Venturiales</taxon>
        <taxon>Cylindrosympodiaceae</taxon>
        <taxon>Tothia</taxon>
    </lineage>
</organism>
<feature type="compositionally biased region" description="Polar residues" evidence="1">
    <location>
        <begin position="161"/>
        <end position="176"/>
    </location>
</feature>
<keyword evidence="2" id="KW-1133">Transmembrane helix</keyword>
<gene>
    <name evidence="3" type="ORF">EJ08DRAFT_695263</name>
</gene>
<sequence>MASILRTRKTTTLTAKFSLRLVSLRNSTPTKVTFLEENLRYVIYFALIVLSSSNVFMMAGTSRYLERCGSSSSQQDTICPSISQHSRQFHSQYSDQQCCYGTTTSPSKTSGASTSAPPVSGAAIINNFDSTSLVALVVTPPSGGPIPPAQGTSGVVPPPVNTQTGPVSAPPANTESAPAPGITSGTSAPPGSTVPGTKTSSLVTGTTVSPSKISGASTSAPPSLVLLLSTMSAQLVSLVMAVFMIGA</sequence>
<reference evidence="3" key="1">
    <citation type="journal article" date="2020" name="Stud. Mycol.">
        <title>101 Dothideomycetes genomes: a test case for predicting lifestyles and emergence of pathogens.</title>
        <authorList>
            <person name="Haridas S."/>
            <person name="Albert R."/>
            <person name="Binder M."/>
            <person name="Bloem J."/>
            <person name="Labutti K."/>
            <person name="Salamov A."/>
            <person name="Andreopoulos B."/>
            <person name="Baker S."/>
            <person name="Barry K."/>
            <person name="Bills G."/>
            <person name="Bluhm B."/>
            <person name="Cannon C."/>
            <person name="Castanera R."/>
            <person name="Culley D."/>
            <person name="Daum C."/>
            <person name="Ezra D."/>
            <person name="Gonzalez J."/>
            <person name="Henrissat B."/>
            <person name="Kuo A."/>
            <person name="Liang C."/>
            <person name="Lipzen A."/>
            <person name="Lutzoni F."/>
            <person name="Magnuson J."/>
            <person name="Mondo S."/>
            <person name="Nolan M."/>
            <person name="Ohm R."/>
            <person name="Pangilinan J."/>
            <person name="Park H.-J."/>
            <person name="Ramirez L."/>
            <person name="Alfaro M."/>
            <person name="Sun H."/>
            <person name="Tritt A."/>
            <person name="Yoshinaga Y."/>
            <person name="Zwiers L.-H."/>
            <person name="Turgeon B."/>
            <person name="Goodwin S."/>
            <person name="Spatafora J."/>
            <person name="Crous P."/>
            <person name="Grigoriev I."/>
        </authorList>
    </citation>
    <scope>NUCLEOTIDE SEQUENCE</scope>
    <source>
        <strain evidence="3">CBS 130266</strain>
    </source>
</reference>
<keyword evidence="4" id="KW-1185">Reference proteome</keyword>
<dbReference type="Proteomes" id="UP000800235">
    <property type="component" value="Unassembled WGS sequence"/>
</dbReference>
<feature type="compositionally biased region" description="Polar residues" evidence="1">
    <location>
        <begin position="183"/>
        <end position="218"/>
    </location>
</feature>
<evidence type="ECO:0000313" key="3">
    <source>
        <dbReference type="EMBL" id="KAF2432495.1"/>
    </source>
</evidence>
<protein>
    <submittedName>
        <fullName evidence="3">Uncharacterized protein</fullName>
    </submittedName>
</protein>
<keyword evidence="2" id="KW-0472">Membrane</keyword>
<keyword evidence="2" id="KW-0812">Transmembrane</keyword>
<evidence type="ECO:0000313" key="4">
    <source>
        <dbReference type="Proteomes" id="UP000800235"/>
    </source>
</evidence>
<feature type="transmembrane region" description="Helical" evidence="2">
    <location>
        <begin position="41"/>
        <end position="60"/>
    </location>
</feature>
<accession>A0A9P4NVK7</accession>
<comment type="caution">
    <text evidence="3">The sequence shown here is derived from an EMBL/GenBank/DDBJ whole genome shotgun (WGS) entry which is preliminary data.</text>
</comment>
<dbReference type="EMBL" id="MU007025">
    <property type="protein sequence ID" value="KAF2432495.1"/>
    <property type="molecule type" value="Genomic_DNA"/>
</dbReference>
<feature type="region of interest" description="Disordered" evidence="1">
    <location>
        <begin position="144"/>
        <end position="218"/>
    </location>
</feature>
<dbReference type="AlphaFoldDB" id="A0A9P4NVK7"/>
<name>A0A9P4NVK7_9PEZI</name>
<proteinExistence type="predicted"/>
<evidence type="ECO:0000256" key="2">
    <source>
        <dbReference type="SAM" id="Phobius"/>
    </source>
</evidence>
<evidence type="ECO:0000256" key="1">
    <source>
        <dbReference type="SAM" id="MobiDB-lite"/>
    </source>
</evidence>